<keyword evidence="10" id="KW-1185">Reference proteome</keyword>
<dbReference type="Gene3D" id="3.30.70.1450">
    <property type="entry name" value="Regulator of K+ conductance, C-terminal domain"/>
    <property type="match status" value="1"/>
</dbReference>
<dbReference type="Pfam" id="PF02080">
    <property type="entry name" value="TrkA_C"/>
    <property type="match status" value="1"/>
</dbReference>
<evidence type="ECO:0000259" key="7">
    <source>
        <dbReference type="PROSITE" id="PS51201"/>
    </source>
</evidence>
<evidence type="ECO:0000313" key="10">
    <source>
        <dbReference type="Proteomes" id="UP000199476"/>
    </source>
</evidence>
<evidence type="ECO:0000256" key="2">
    <source>
        <dbReference type="ARBA" id="ARBA00022448"/>
    </source>
</evidence>
<dbReference type="RefSeq" id="WP_089758937.1">
    <property type="nucleotide sequence ID" value="NZ_FNGO01000005.1"/>
</dbReference>
<evidence type="ECO:0000313" key="9">
    <source>
        <dbReference type="EMBL" id="SDL53807.1"/>
    </source>
</evidence>
<accession>A0A1G9KWH6</accession>
<dbReference type="InterPro" id="IPR036721">
    <property type="entry name" value="RCK_C_sf"/>
</dbReference>
<evidence type="ECO:0000256" key="1">
    <source>
        <dbReference type="ARBA" id="ARBA00017378"/>
    </source>
</evidence>
<name>A0A1G9KWH6_9FIRM</name>
<dbReference type="STRING" id="321763.SAMN04488692_105116"/>
<dbReference type="AlphaFoldDB" id="A0A1G9KWH6"/>
<feature type="domain" description="RCK C-terminal" evidence="8">
    <location>
        <begin position="135"/>
        <end position="222"/>
    </location>
</feature>
<dbReference type="Gene3D" id="3.40.50.720">
    <property type="entry name" value="NAD(P)-binding Rossmann-like Domain"/>
    <property type="match status" value="1"/>
</dbReference>
<dbReference type="InterPro" id="IPR006036">
    <property type="entry name" value="K_uptake_TrkA"/>
</dbReference>
<dbReference type="PRINTS" id="PR00335">
    <property type="entry name" value="KUPTAKETRKA"/>
</dbReference>
<protein>
    <recommendedName>
        <fullName evidence="1">Trk system potassium uptake protein TrkA</fullName>
    </recommendedName>
</protein>
<evidence type="ECO:0000259" key="8">
    <source>
        <dbReference type="PROSITE" id="PS51202"/>
    </source>
</evidence>
<dbReference type="PANTHER" id="PTHR43833">
    <property type="entry name" value="POTASSIUM CHANNEL PROTEIN 2-RELATED-RELATED"/>
    <property type="match status" value="1"/>
</dbReference>
<gene>
    <name evidence="9" type="ORF">SAMN04488692_105116</name>
</gene>
<feature type="domain" description="RCK N-terminal" evidence="7">
    <location>
        <begin position="1"/>
        <end position="118"/>
    </location>
</feature>
<dbReference type="Pfam" id="PF02254">
    <property type="entry name" value="TrkA_N"/>
    <property type="match status" value="1"/>
</dbReference>
<keyword evidence="3" id="KW-0633">Potassium transport</keyword>
<reference evidence="9 10" key="1">
    <citation type="submission" date="2016-10" db="EMBL/GenBank/DDBJ databases">
        <authorList>
            <person name="de Groot N.N."/>
        </authorList>
    </citation>
    <scope>NUCLEOTIDE SEQUENCE [LARGE SCALE GENOMIC DNA]</scope>
    <source>
        <strain evidence="9 10">SLAS-1</strain>
    </source>
</reference>
<dbReference type="InterPro" id="IPR050721">
    <property type="entry name" value="Trk_Ktr_HKT_K-transport"/>
</dbReference>
<evidence type="ECO:0000256" key="3">
    <source>
        <dbReference type="ARBA" id="ARBA00022538"/>
    </source>
</evidence>
<dbReference type="PROSITE" id="PS51202">
    <property type="entry name" value="RCK_C"/>
    <property type="match status" value="1"/>
</dbReference>
<dbReference type="OrthoDB" id="9775180at2"/>
<dbReference type="GO" id="GO:0015079">
    <property type="term" value="F:potassium ion transmembrane transporter activity"/>
    <property type="evidence" value="ECO:0007669"/>
    <property type="project" value="InterPro"/>
</dbReference>
<evidence type="ECO:0000256" key="6">
    <source>
        <dbReference type="ARBA" id="ARBA00023065"/>
    </source>
</evidence>
<proteinExistence type="predicted"/>
<keyword evidence="6" id="KW-0406">Ion transport</keyword>
<dbReference type="Proteomes" id="UP000199476">
    <property type="component" value="Unassembled WGS sequence"/>
</dbReference>
<organism evidence="9 10">
    <name type="scientific">Halarsenatibacter silvermanii</name>
    <dbReference type="NCBI Taxonomy" id="321763"/>
    <lineage>
        <taxon>Bacteria</taxon>
        <taxon>Bacillati</taxon>
        <taxon>Bacillota</taxon>
        <taxon>Clostridia</taxon>
        <taxon>Halanaerobiales</taxon>
        <taxon>Halarsenatibacteraceae</taxon>
        <taxon>Halarsenatibacter</taxon>
    </lineage>
</organism>
<dbReference type="InterPro" id="IPR036291">
    <property type="entry name" value="NAD(P)-bd_dom_sf"/>
</dbReference>
<dbReference type="SUPFAM" id="SSF51735">
    <property type="entry name" value="NAD(P)-binding Rossmann-fold domains"/>
    <property type="match status" value="1"/>
</dbReference>
<dbReference type="PROSITE" id="PS51201">
    <property type="entry name" value="RCK_N"/>
    <property type="match status" value="1"/>
</dbReference>
<dbReference type="EMBL" id="FNGO01000005">
    <property type="protein sequence ID" value="SDL53807.1"/>
    <property type="molecule type" value="Genomic_DNA"/>
</dbReference>
<dbReference type="SUPFAM" id="SSF116726">
    <property type="entry name" value="TrkA C-terminal domain-like"/>
    <property type="match status" value="1"/>
</dbReference>
<keyword evidence="4" id="KW-0630">Potassium</keyword>
<evidence type="ECO:0000256" key="4">
    <source>
        <dbReference type="ARBA" id="ARBA00022958"/>
    </source>
</evidence>
<dbReference type="InterPro" id="IPR006037">
    <property type="entry name" value="RCK_C"/>
</dbReference>
<dbReference type="GO" id="GO:0005886">
    <property type="term" value="C:plasma membrane"/>
    <property type="evidence" value="ECO:0007669"/>
    <property type="project" value="InterPro"/>
</dbReference>
<sequence>MYIVIAGGGIVGRNLIKKLSNEHDLVVIDIDRQVCEQIYSQFGAVSVHGSATKVGVLKDAGIEKADAAVAVMRNDADNLAFTVLANNFDVDKIMVRMRDPEYESAYRSAGASTIGSVMDMMVGKFANDIEEPKVRRLASLGDGKAEISIITIPEESHICGMTVSEITSQDEFPDEVVIAGIYNKEEDELIIPRGHRRIHSGNQVFLVANEEEMHRAAEFMVPS</sequence>
<evidence type="ECO:0000256" key="5">
    <source>
        <dbReference type="ARBA" id="ARBA00023027"/>
    </source>
</evidence>
<keyword evidence="5" id="KW-0520">NAD</keyword>
<dbReference type="PANTHER" id="PTHR43833:SF5">
    <property type="entry name" value="TRK SYSTEM POTASSIUM UPTAKE PROTEIN TRKA"/>
    <property type="match status" value="1"/>
</dbReference>
<keyword evidence="2" id="KW-0813">Transport</keyword>
<dbReference type="InterPro" id="IPR003148">
    <property type="entry name" value="RCK_N"/>
</dbReference>